<dbReference type="SUPFAM" id="SSF50129">
    <property type="entry name" value="GroES-like"/>
    <property type="match status" value="1"/>
</dbReference>
<protein>
    <submittedName>
        <fullName evidence="3">NADP-dependent oxidoreductase</fullName>
    </submittedName>
</protein>
<dbReference type="InterPro" id="IPR020843">
    <property type="entry name" value="ER"/>
</dbReference>
<dbReference type="CDD" id="cd05288">
    <property type="entry name" value="PGDH"/>
    <property type="match status" value="1"/>
</dbReference>
<organism evidence="3 4">
    <name type="scientific">Kitasatospora cathayae</name>
    <dbReference type="NCBI Taxonomy" id="3004092"/>
    <lineage>
        <taxon>Bacteria</taxon>
        <taxon>Bacillati</taxon>
        <taxon>Actinomycetota</taxon>
        <taxon>Actinomycetes</taxon>
        <taxon>Kitasatosporales</taxon>
        <taxon>Streptomycetaceae</taxon>
        <taxon>Kitasatospora</taxon>
    </lineage>
</organism>
<dbReference type="Pfam" id="PF00107">
    <property type="entry name" value="ADH_zinc_N"/>
    <property type="match status" value="1"/>
</dbReference>
<name>A0ABY7Q8J0_9ACTN</name>
<dbReference type="InterPro" id="IPR041694">
    <property type="entry name" value="ADH_N_2"/>
</dbReference>
<evidence type="ECO:0000313" key="3">
    <source>
        <dbReference type="EMBL" id="WBP88994.1"/>
    </source>
</evidence>
<feature type="domain" description="Enoyl reductase (ER)" evidence="2">
    <location>
        <begin position="23"/>
        <end position="337"/>
    </location>
</feature>
<evidence type="ECO:0000259" key="2">
    <source>
        <dbReference type="SMART" id="SM00829"/>
    </source>
</evidence>
<keyword evidence="4" id="KW-1185">Reference proteome</keyword>
<dbReference type="PANTHER" id="PTHR43205">
    <property type="entry name" value="PROSTAGLANDIN REDUCTASE"/>
    <property type="match status" value="1"/>
</dbReference>
<dbReference type="InterPro" id="IPR013149">
    <property type="entry name" value="ADH-like_C"/>
</dbReference>
<accession>A0ABY7Q8J0</accession>
<sequence length="341" mass="35479">MAEQAAPATAREWHLAARPQGWPVPTDFALVEAPVRTPGPGEILVRNTHLSVDPYMRGRMNDVKSYVPPFQLGQAMDGGAVGYVVASEAEGFAPGDAVLHGLGWREYATLDAKHAVKVDPEAAPLSAYLGVLGMPGLTAYAGLLAVGGLKEGDKVFVSGAAGAVGSLVGQIARLKGASLVVGSAGSAEKVAKLVDEYGFDAAFNYKDAPVAEQLAKAAPEGIDLYFDNVGGDHLEAAIGALGVHGRAVLCGAIAQYNETTAPAAPRNLAMAIGKRLRLEGMLVRDHAALQPQFVTEVAGWLKSGALRTEETVVDGFENAAEAFIDLLRGVNTGKMVVRLDG</sequence>
<dbReference type="InterPro" id="IPR011032">
    <property type="entry name" value="GroES-like_sf"/>
</dbReference>
<reference evidence="4" key="1">
    <citation type="submission" date="2022-12" db="EMBL/GenBank/DDBJ databases">
        <authorList>
            <person name="Mo P."/>
        </authorList>
    </citation>
    <scope>NUCLEOTIDE SEQUENCE [LARGE SCALE GENOMIC DNA]</scope>
    <source>
        <strain evidence="4">HUAS 3-15</strain>
    </source>
</reference>
<dbReference type="InterPro" id="IPR045010">
    <property type="entry name" value="MDR_fam"/>
</dbReference>
<evidence type="ECO:0000256" key="1">
    <source>
        <dbReference type="ARBA" id="ARBA00023002"/>
    </source>
</evidence>
<proteinExistence type="predicted"/>
<dbReference type="SMART" id="SM00829">
    <property type="entry name" value="PKS_ER"/>
    <property type="match status" value="1"/>
</dbReference>
<dbReference type="EMBL" id="CP115450">
    <property type="protein sequence ID" value="WBP88994.1"/>
    <property type="molecule type" value="Genomic_DNA"/>
</dbReference>
<dbReference type="InterPro" id="IPR036291">
    <property type="entry name" value="NAD(P)-bd_dom_sf"/>
</dbReference>
<keyword evidence="1" id="KW-0560">Oxidoreductase</keyword>
<dbReference type="Proteomes" id="UP001212821">
    <property type="component" value="Chromosome"/>
</dbReference>
<dbReference type="Pfam" id="PF16884">
    <property type="entry name" value="ADH_N_2"/>
    <property type="match status" value="1"/>
</dbReference>
<gene>
    <name evidence="3" type="ORF">O1G21_26265</name>
</gene>
<evidence type="ECO:0000313" key="4">
    <source>
        <dbReference type="Proteomes" id="UP001212821"/>
    </source>
</evidence>
<dbReference type="PANTHER" id="PTHR43205:SF7">
    <property type="entry name" value="PROSTAGLANDIN REDUCTASE 1"/>
    <property type="match status" value="1"/>
</dbReference>
<dbReference type="Gene3D" id="3.90.180.10">
    <property type="entry name" value="Medium-chain alcohol dehydrogenases, catalytic domain"/>
    <property type="match status" value="1"/>
</dbReference>
<dbReference type="RefSeq" id="WP_270147089.1">
    <property type="nucleotide sequence ID" value="NZ_CP115450.1"/>
</dbReference>
<dbReference type="Gene3D" id="3.40.50.720">
    <property type="entry name" value="NAD(P)-binding Rossmann-like Domain"/>
    <property type="match status" value="1"/>
</dbReference>
<dbReference type="SUPFAM" id="SSF51735">
    <property type="entry name" value="NAD(P)-binding Rossmann-fold domains"/>
    <property type="match status" value="1"/>
</dbReference>